<dbReference type="Pfam" id="PF14833">
    <property type="entry name" value="NAD_binding_11"/>
    <property type="match status" value="1"/>
</dbReference>
<name>A0AAU7KL63_9GAMM</name>
<feature type="domain" description="6-phosphogluconate dehydrogenase NADP-binding" evidence="4">
    <location>
        <begin position="5"/>
        <end position="164"/>
    </location>
</feature>
<keyword evidence="2" id="KW-0520">NAD</keyword>
<dbReference type="InterPro" id="IPR013328">
    <property type="entry name" value="6PGD_dom2"/>
</dbReference>
<accession>A0AAU7KL63</accession>
<dbReference type="PANTHER" id="PTHR43060:SF15">
    <property type="entry name" value="3-HYDROXYISOBUTYRATE DEHYDROGENASE-LIKE 1, MITOCHONDRIAL-RELATED"/>
    <property type="match status" value="1"/>
</dbReference>
<dbReference type="GO" id="GO:0051287">
    <property type="term" value="F:NAD binding"/>
    <property type="evidence" value="ECO:0007669"/>
    <property type="project" value="InterPro"/>
</dbReference>
<dbReference type="InterPro" id="IPR029154">
    <property type="entry name" value="HIBADH-like_NADP-bd"/>
</dbReference>
<evidence type="ECO:0000259" key="5">
    <source>
        <dbReference type="Pfam" id="PF14833"/>
    </source>
</evidence>
<dbReference type="InterPro" id="IPR008927">
    <property type="entry name" value="6-PGluconate_DH-like_C_sf"/>
</dbReference>
<evidence type="ECO:0000259" key="4">
    <source>
        <dbReference type="Pfam" id="PF03446"/>
    </source>
</evidence>
<dbReference type="PIRSF" id="PIRSF000103">
    <property type="entry name" value="HIBADH"/>
    <property type="match status" value="1"/>
</dbReference>
<reference evidence="6" key="1">
    <citation type="submission" date="2022-06" db="EMBL/GenBank/DDBJ databases">
        <title>A novel DMS-producing enzyme.</title>
        <authorList>
            <person name="Zhang Y."/>
        </authorList>
    </citation>
    <scope>NUCLEOTIDE SEQUENCE</scope>
    <source>
        <strain evidence="6">RT37</strain>
    </source>
</reference>
<proteinExistence type="predicted"/>
<dbReference type="Pfam" id="PF03446">
    <property type="entry name" value="NAD_binding_2"/>
    <property type="match status" value="1"/>
</dbReference>
<dbReference type="InterPro" id="IPR015815">
    <property type="entry name" value="HIBADH-related"/>
</dbReference>
<protein>
    <submittedName>
        <fullName evidence="6">NAD(P)-dependent oxidoreductase</fullName>
    </submittedName>
</protein>
<evidence type="ECO:0000313" key="6">
    <source>
        <dbReference type="EMBL" id="XBO72301.1"/>
    </source>
</evidence>
<evidence type="ECO:0000256" key="2">
    <source>
        <dbReference type="ARBA" id="ARBA00023027"/>
    </source>
</evidence>
<evidence type="ECO:0000256" key="3">
    <source>
        <dbReference type="PIRSR" id="PIRSR000103-1"/>
    </source>
</evidence>
<feature type="active site" evidence="3">
    <location>
        <position position="173"/>
    </location>
</feature>
<dbReference type="Gene3D" id="3.40.50.720">
    <property type="entry name" value="NAD(P)-binding Rossmann-like Domain"/>
    <property type="match status" value="1"/>
</dbReference>
<dbReference type="EMBL" id="CP098827">
    <property type="protein sequence ID" value="XBO72301.1"/>
    <property type="molecule type" value="Genomic_DNA"/>
</dbReference>
<dbReference type="SUPFAM" id="SSF51735">
    <property type="entry name" value="NAD(P)-binding Rossmann-fold domains"/>
    <property type="match status" value="1"/>
</dbReference>
<sequence length="299" mass="31890">MAGQRIGFVGLGGMGRGLVKNLCLKGHRVTVYDLDPERVARAVNEGAVKGGSVGEIASESDILAVCITTAEAVQALALGPDGALAKLPKDAIFLDHTTVSVEHVELMRKACEQASVQYAEAPMTRTPAHAERGEVNVLFGGDEALLERLRPVFGAYAENIFHVGPAGHATRLKLIHNYIAFANVASWCEGFALAAKEGLDMSKVIGIISAAGGKSGMMDLYGNLTLQRDFTPHMSLENAQKDVRYYAEWLEQAGLPAFMAQSVHNTYALASIMGHGNEGCTAVIKAYEELSGIEACLKE</sequence>
<dbReference type="GO" id="GO:0016491">
    <property type="term" value="F:oxidoreductase activity"/>
    <property type="evidence" value="ECO:0007669"/>
    <property type="project" value="UniProtKB-KW"/>
</dbReference>
<evidence type="ECO:0000256" key="1">
    <source>
        <dbReference type="ARBA" id="ARBA00023002"/>
    </source>
</evidence>
<feature type="domain" description="3-hydroxyisobutyrate dehydrogenase-like NAD-binding" evidence="5">
    <location>
        <begin position="167"/>
        <end position="287"/>
    </location>
</feature>
<dbReference type="InterPro" id="IPR006115">
    <property type="entry name" value="6PGDH_NADP-bd"/>
</dbReference>
<keyword evidence="1" id="KW-0560">Oxidoreductase</keyword>
<dbReference type="PANTHER" id="PTHR43060">
    <property type="entry name" value="3-HYDROXYISOBUTYRATE DEHYDROGENASE-LIKE 1, MITOCHONDRIAL-RELATED"/>
    <property type="match status" value="1"/>
</dbReference>
<dbReference type="SUPFAM" id="SSF48179">
    <property type="entry name" value="6-phosphogluconate dehydrogenase C-terminal domain-like"/>
    <property type="match status" value="1"/>
</dbReference>
<dbReference type="InterPro" id="IPR036291">
    <property type="entry name" value="NAD(P)-bd_dom_sf"/>
</dbReference>
<dbReference type="GO" id="GO:0050661">
    <property type="term" value="F:NADP binding"/>
    <property type="evidence" value="ECO:0007669"/>
    <property type="project" value="InterPro"/>
</dbReference>
<organism evidence="6">
    <name type="scientific">Halomonas sp. RT37</name>
    <dbReference type="NCBI Taxonomy" id="2950872"/>
    <lineage>
        <taxon>Bacteria</taxon>
        <taxon>Pseudomonadati</taxon>
        <taxon>Pseudomonadota</taxon>
        <taxon>Gammaproteobacteria</taxon>
        <taxon>Oceanospirillales</taxon>
        <taxon>Halomonadaceae</taxon>
        <taxon>Halomonas</taxon>
    </lineage>
</organism>
<gene>
    <name evidence="6" type="ORF">NFG58_06235</name>
</gene>
<dbReference type="Gene3D" id="1.10.1040.10">
    <property type="entry name" value="N-(1-d-carboxylethyl)-l-norvaline Dehydrogenase, domain 2"/>
    <property type="match status" value="1"/>
</dbReference>
<dbReference type="AlphaFoldDB" id="A0AAU7KL63"/>